<protein>
    <recommendedName>
        <fullName evidence="3">DUF418 domain-containing protein</fullName>
    </recommendedName>
</protein>
<feature type="transmembrane region" description="Helical" evidence="1">
    <location>
        <begin position="128"/>
        <end position="148"/>
    </location>
</feature>
<dbReference type="PANTHER" id="PTHR30590:SF2">
    <property type="entry name" value="INNER MEMBRANE PROTEIN"/>
    <property type="match status" value="1"/>
</dbReference>
<name>A0A383EZ93_9ZZZZ</name>
<keyword evidence="1" id="KW-1133">Transmembrane helix</keyword>
<proteinExistence type="predicted"/>
<feature type="transmembrane region" description="Helical" evidence="1">
    <location>
        <begin position="6"/>
        <end position="25"/>
    </location>
</feature>
<dbReference type="EMBL" id="UINC01229703">
    <property type="protein sequence ID" value="SVE61515.1"/>
    <property type="molecule type" value="Genomic_DNA"/>
</dbReference>
<dbReference type="AlphaFoldDB" id="A0A383EZ93"/>
<sequence>IVAIDVLRGFALLGILVANITLFDLDGFDAVEQSFEDLVIGSAGAPFMVVLLIFVLNKMMAVFSMLFGAGVLLVTERIEARGESAFGVHYVRNVLLAGIGLAHSALWFGDVLLIYGLSALFLYPLRRLAARTLLVAGTAVWLFAACVGDPVAEYVVRAPAMMLVGMGLYRLGVINAGRDAAWYRMATRRSFAMGLPLCSVAWVFLEDQEDLALLVNNLGVPFMALGYV</sequence>
<feature type="non-terminal residue" evidence="2">
    <location>
        <position position="1"/>
    </location>
</feature>
<organism evidence="2">
    <name type="scientific">marine metagenome</name>
    <dbReference type="NCBI Taxonomy" id="408172"/>
    <lineage>
        <taxon>unclassified sequences</taxon>
        <taxon>metagenomes</taxon>
        <taxon>ecological metagenomes</taxon>
    </lineage>
</organism>
<evidence type="ECO:0008006" key="3">
    <source>
        <dbReference type="Google" id="ProtNLM"/>
    </source>
</evidence>
<keyword evidence="1" id="KW-0472">Membrane</keyword>
<feature type="transmembrane region" description="Helical" evidence="1">
    <location>
        <begin position="46"/>
        <end position="74"/>
    </location>
</feature>
<feature type="non-terminal residue" evidence="2">
    <location>
        <position position="228"/>
    </location>
</feature>
<dbReference type="PANTHER" id="PTHR30590">
    <property type="entry name" value="INNER MEMBRANE PROTEIN"/>
    <property type="match status" value="1"/>
</dbReference>
<accession>A0A383EZ93</accession>
<feature type="transmembrane region" description="Helical" evidence="1">
    <location>
        <begin position="94"/>
        <end position="116"/>
    </location>
</feature>
<reference evidence="2" key="1">
    <citation type="submission" date="2018-05" db="EMBL/GenBank/DDBJ databases">
        <authorList>
            <person name="Lanie J.A."/>
            <person name="Ng W.-L."/>
            <person name="Kazmierczak K.M."/>
            <person name="Andrzejewski T.M."/>
            <person name="Davidsen T.M."/>
            <person name="Wayne K.J."/>
            <person name="Tettelin H."/>
            <person name="Glass J.I."/>
            <person name="Rusch D."/>
            <person name="Podicherti R."/>
            <person name="Tsui H.-C.T."/>
            <person name="Winkler M.E."/>
        </authorList>
    </citation>
    <scope>NUCLEOTIDE SEQUENCE</scope>
</reference>
<feature type="transmembrane region" description="Helical" evidence="1">
    <location>
        <begin position="154"/>
        <end position="174"/>
    </location>
</feature>
<keyword evidence="1" id="KW-0812">Transmembrane</keyword>
<evidence type="ECO:0000313" key="2">
    <source>
        <dbReference type="EMBL" id="SVE61515.1"/>
    </source>
</evidence>
<evidence type="ECO:0000256" key="1">
    <source>
        <dbReference type="SAM" id="Phobius"/>
    </source>
</evidence>
<dbReference type="InterPro" id="IPR052529">
    <property type="entry name" value="Bact_Transport_Assoc"/>
</dbReference>
<gene>
    <name evidence="2" type="ORF">METZ01_LOCUS514369</name>
</gene>